<feature type="signal peptide" evidence="1">
    <location>
        <begin position="1"/>
        <end position="20"/>
    </location>
</feature>
<dbReference type="AlphaFoldDB" id="A0A5C4SRJ9"/>
<evidence type="ECO:0000313" key="4">
    <source>
        <dbReference type="Proteomes" id="UP000308713"/>
    </source>
</evidence>
<dbReference type="Pfam" id="PF11412">
    <property type="entry name" value="DsbD_N"/>
    <property type="match status" value="1"/>
</dbReference>
<dbReference type="RefSeq" id="WP_139694424.1">
    <property type="nucleotide sequence ID" value="NZ_CP074074.1"/>
</dbReference>
<organism evidence="3 4">
    <name type="scientific">Allotamlana fucoidanivorans</name>
    <dbReference type="NCBI Taxonomy" id="2583814"/>
    <lineage>
        <taxon>Bacteria</taxon>
        <taxon>Pseudomonadati</taxon>
        <taxon>Bacteroidota</taxon>
        <taxon>Flavobacteriia</taxon>
        <taxon>Flavobacteriales</taxon>
        <taxon>Flavobacteriaceae</taxon>
        <taxon>Allotamlana</taxon>
    </lineage>
</organism>
<dbReference type="OrthoDB" id="1436592at2"/>
<gene>
    <name evidence="3" type="ORF">FGF67_00075</name>
</gene>
<dbReference type="InterPro" id="IPR036929">
    <property type="entry name" value="DsbDN_sf"/>
</dbReference>
<evidence type="ECO:0000256" key="1">
    <source>
        <dbReference type="SAM" id="SignalP"/>
    </source>
</evidence>
<protein>
    <recommendedName>
        <fullName evidence="2">Thiol:disulfide interchange protein DsbD N-terminal domain-containing protein</fullName>
    </recommendedName>
</protein>
<accession>A0A5C4SRJ9</accession>
<dbReference type="EMBL" id="VDCS01000001">
    <property type="protein sequence ID" value="TNJ46962.1"/>
    <property type="molecule type" value="Genomic_DNA"/>
</dbReference>
<keyword evidence="4" id="KW-1185">Reference proteome</keyword>
<sequence>MKIKFLIVFAILFLNHDSWAQYDLIRPEMQRKVAEASVKLKVLDCHSLDPLSLNALVLWSQDKSQLAVIMKINLLPGWHIYSFVPKTQPYIPTELLLELPKGIYKIGDWIKPMDEAYNDGVYIYHGVQTFVHYLKVTNSNYSNELTCGIYYQTCDLNKCYPPNEKLIKLKL</sequence>
<reference evidence="3 4" key="1">
    <citation type="submission" date="2019-05" db="EMBL/GenBank/DDBJ databases">
        <title>Tamlana fucoidanivorans sp. nov., isolated from the surface of algae collected from Fujian province in China.</title>
        <authorList>
            <person name="Li J."/>
        </authorList>
    </citation>
    <scope>NUCLEOTIDE SEQUENCE [LARGE SCALE GENOMIC DNA]</scope>
    <source>
        <strain evidence="3 4">CW2-9</strain>
    </source>
</reference>
<feature type="domain" description="Thiol:disulfide interchange protein DsbD N-terminal" evidence="2">
    <location>
        <begin position="63"/>
        <end position="169"/>
    </location>
</feature>
<name>A0A5C4SRJ9_9FLAO</name>
<evidence type="ECO:0000313" key="3">
    <source>
        <dbReference type="EMBL" id="TNJ46962.1"/>
    </source>
</evidence>
<proteinExistence type="predicted"/>
<dbReference type="InterPro" id="IPR028250">
    <property type="entry name" value="DsbDN"/>
</dbReference>
<dbReference type="Gene3D" id="2.60.40.1250">
    <property type="entry name" value="Thiol:disulfide interchange protein DsbD, N-terminal domain"/>
    <property type="match status" value="1"/>
</dbReference>
<comment type="caution">
    <text evidence="3">The sequence shown here is derived from an EMBL/GenBank/DDBJ whole genome shotgun (WGS) entry which is preliminary data.</text>
</comment>
<feature type="chain" id="PRO_5023091140" description="Thiol:disulfide interchange protein DsbD N-terminal domain-containing protein" evidence="1">
    <location>
        <begin position="21"/>
        <end position="171"/>
    </location>
</feature>
<dbReference type="Proteomes" id="UP000308713">
    <property type="component" value="Unassembled WGS sequence"/>
</dbReference>
<keyword evidence="1" id="KW-0732">Signal</keyword>
<evidence type="ECO:0000259" key="2">
    <source>
        <dbReference type="Pfam" id="PF11412"/>
    </source>
</evidence>